<reference evidence="2 3" key="1">
    <citation type="journal article" date="2023" name="ISME J.">
        <title>Thermophilic Dehalococcoidia with unusual traits shed light on an unexpected past.</title>
        <authorList>
            <person name="Palmer M."/>
            <person name="Covington J.K."/>
            <person name="Zhou E.M."/>
            <person name="Thomas S.C."/>
            <person name="Habib N."/>
            <person name="Seymour C.O."/>
            <person name="Lai D."/>
            <person name="Johnston J."/>
            <person name="Hashimi A."/>
            <person name="Jiao J.Y."/>
            <person name="Muok A.R."/>
            <person name="Liu L."/>
            <person name="Xian W.D."/>
            <person name="Zhi X.Y."/>
            <person name="Li M.M."/>
            <person name="Silva L.P."/>
            <person name="Bowen B.P."/>
            <person name="Louie K."/>
            <person name="Briegel A."/>
            <person name="Pett-Ridge J."/>
            <person name="Weber P.K."/>
            <person name="Tocheva E.I."/>
            <person name="Woyke T."/>
            <person name="Northen T.R."/>
            <person name="Mayali X."/>
            <person name="Li W.J."/>
            <person name="Hedlund B.P."/>
        </authorList>
    </citation>
    <scope>NUCLEOTIDE SEQUENCE [LARGE SCALE GENOMIC DNA]</scope>
    <source>
        <strain evidence="2 3">YIM 72310</strain>
    </source>
</reference>
<dbReference type="PROSITE" id="PS51841">
    <property type="entry name" value="LTD"/>
    <property type="match status" value="1"/>
</dbReference>
<name>A0ABY7M3I7_9CHLR</name>
<proteinExistence type="predicted"/>
<accession>A0ABY7M3I7</accession>
<dbReference type="Proteomes" id="UP001212803">
    <property type="component" value="Chromosome"/>
</dbReference>
<dbReference type="RefSeq" id="WP_270055695.1">
    <property type="nucleotide sequence ID" value="NZ_CP115149.1"/>
</dbReference>
<evidence type="ECO:0000313" key="2">
    <source>
        <dbReference type="EMBL" id="WBL35167.1"/>
    </source>
</evidence>
<evidence type="ECO:0000313" key="3">
    <source>
        <dbReference type="Proteomes" id="UP001212803"/>
    </source>
</evidence>
<dbReference type="InterPro" id="IPR001322">
    <property type="entry name" value="Lamin_tail_dom"/>
</dbReference>
<dbReference type="EMBL" id="CP115149">
    <property type="protein sequence ID" value="WBL35167.1"/>
    <property type="molecule type" value="Genomic_DNA"/>
</dbReference>
<feature type="domain" description="LTD" evidence="1">
    <location>
        <begin position="1073"/>
        <end position="1255"/>
    </location>
</feature>
<evidence type="ECO:0000259" key="1">
    <source>
        <dbReference type="PROSITE" id="PS51841"/>
    </source>
</evidence>
<keyword evidence="3" id="KW-1185">Reference proteome</keyword>
<protein>
    <recommendedName>
        <fullName evidence="1">LTD domain-containing protein</fullName>
    </recommendedName>
</protein>
<organism evidence="2 3">
    <name type="scientific">Tepidiforma flava</name>
    <dbReference type="NCBI Taxonomy" id="3004094"/>
    <lineage>
        <taxon>Bacteria</taxon>
        <taxon>Bacillati</taxon>
        <taxon>Chloroflexota</taxon>
        <taxon>Tepidiformia</taxon>
        <taxon>Tepidiformales</taxon>
        <taxon>Tepidiformaceae</taxon>
        <taxon>Tepidiforma</taxon>
    </lineage>
</organism>
<gene>
    <name evidence="2" type="ORF">O0235_10240</name>
</gene>
<sequence>MVRSLRRFFVFAALALLAAVVSVGQLRLSETPARAAYDPSGPAWDPLSSFDTSSSPAPVFQPPKLLAGTNSHGLPANAQTRNGYCLDVNVPGVTAAAIGTLGFVITAANPINPADPPAVNVPVPTSGTYAYGAVGPAAGADYYDGGTPADTSDDVYCVVAYAPPGYQTLSIAWHWEGTASVPNPIVLPDIAIVTVTLDKIGDGIVGGPAEVCTTGWDSTFLTGASSNPVSGVNSPLIPNGLTDPPDPLNAVATTDFSIVSFAGATPTVAYVRQVGPEWCAGIDAPNNSSNIQVQFNFHAVYNRADIGNPVVTIDKDADDQPASLQLPANRLVEIKRVVELRHVTLDGRTPPRPLSSPMVIGATHYICLIGTVAADSLLASNIVFTPIGGPDVPGVTGITVFHKSAANEPGISSSVPNGTLCFSYTSNAPGQHAVAAYFNDSNNGGALTAAFFDTDGDGNGIVQPGPASPLITRWVRIDRTEITTGGTPTSGVVTFGTIELPLRFNVADGTFLASANLTEWVIGSFNSGTPQTTNLLVDGARLEMRIIGCGYFQVPNTLLKPTVVTGISIGGRFELNDGSQDPFAPAFGDTDANPDDIRISTTNAPNCGPSATTRLEIDVFYPGQTTPASVTEHVTIRYVFFPGQKDIRVAWAGQIVTITYAFASNVSCAGQTVRFTRPSGQPGTFLPAPGITIDGPGSASTDFGANCSATIRYESEVPGEVDIEVFIDGRPWTKIAYVIYYLVFEDITVDATPDQFVSTLGGVTANLRGYFVGSNPSGRPAETKPDGRTVPADRWVLPDDWSRLRGDPDFRTDPPEMPAAIVTFMMQNEPVRNSYNPRVTNGSSGFFVPDDPTDFSPNVNPHTKVPTVLGSLAKPRMYSQPSDGQGQATIATYGDFNLTFEECPANRITGNPHCEPEQVVGRSRYFAVAEYPEPTTRGKHPAIASNIGETTWRWAGYKRVTVVNGESPQFKYVVAHLKDRDGFCDAANFNNVLGIPIRFDIDAGSGIILEAADRPVDINGTRRFATATTFDTRDARGNPINTDIAKPVLEDDECQAWIKVTNSLMKPTNVMVTFPAMPAPIPGDVTITAFSCTGQESITVTNRGSSTVNLAGFGLKSPGGQVGIAEHLDLSGILEPGQSKTFFGGPGASSRGWIGNTGDRILGPGDYVALTWDDIPLATAFCSTGQIVEPFIPSPLPPDPEGELVVDVIIPWGEELDVPLAAGWNLVPTGQGVVAVESALGDNAAKVAVIYAWDAANQEWLRYIPGAPGAVNTLTELGGGRPVWIYVNEPFTLTLPR</sequence>